<dbReference type="GO" id="GO:0004671">
    <property type="term" value="F:protein C-terminal S-isoprenylcysteine carboxyl O-methyltransferase activity"/>
    <property type="evidence" value="ECO:0007669"/>
    <property type="project" value="InterPro"/>
</dbReference>
<organism evidence="6 7">
    <name type="scientific">Ancylobacter mangrovi</name>
    <dbReference type="NCBI Taxonomy" id="2972472"/>
    <lineage>
        <taxon>Bacteria</taxon>
        <taxon>Pseudomonadati</taxon>
        <taxon>Pseudomonadota</taxon>
        <taxon>Alphaproteobacteria</taxon>
        <taxon>Hyphomicrobiales</taxon>
        <taxon>Xanthobacteraceae</taxon>
        <taxon>Ancylobacter</taxon>
    </lineage>
</organism>
<protein>
    <recommendedName>
        <fullName evidence="8">Isoprenylcysteine carboxyl methyltransferase</fullName>
    </recommendedName>
</protein>
<accession>A0A9X2PJK1</accession>
<evidence type="ECO:0000256" key="1">
    <source>
        <dbReference type="ARBA" id="ARBA00004141"/>
    </source>
</evidence>
<feature type="transmembrane region" description="Helical" evidence="5">
    <location>
        <begin position="116"/>
        <end position="149"/>
    </location>
</feature>
<keyword evidence="4 5" id="KW-0472">Membrane</keyword>
<evidence type="ECO:0000256" key="2">
    <source>
        <dbReference type="ARBA" id="ARBA00022692"/>
    </source>
</evidence>
<dbReference type="RefSeq" id="WP_258734416.1">
    <property type="nucleotide sequence ID" value="NZ_JANTHZ010000010.1"/>
</dbReference>
<evidence type="ECO:0000313" key="7">
    <source>
        <dbReference type="Proteomes" id="UP001151088"/>
    </source>
</evidence>
<keyword evidence="3 5" id="KW-1133">Transmembrane helix</keyword>
<evidence type="ECO:0008006" key="8">
    <source>
        <dbReference type="Google" id="ProtNLM"/>
    </source>
</evidence>
<dbReference type="Proteomes" id="UP001151088">
    <property type="component" value="Unassembled WGS sequence"/>
</dbReference>
<dbReference type="InterPro" id="IPR007269">
    <property type="entry name" value="ICMT_MeTrfase"/>
</dbReference>
<gene>
    <name evidence="6" type="ORF">NVS89_19435</name>
</gene>
<dbReference type="Pfam" id="PF04140">
    <property type="entry name" value="ICMT"/>
    <property type="match status" value="1"/>
</dbReference>
<reference evidence="6" key="1">
    <citation type="submission" date="2022-08" db="EMBL/GenBank/DDBJ databases">
        <authorList>
            <person name="Li F."/>
        </authorList>
    </citation>
    <scope>NUCLEOTIDE SEQUENCE</scope>
    <source>
        <strain evidence="6">MQZ15Z-1</strain>
    </source>
</reference>
<keyword evidence="7" id="KW-1185">Reference proteome</keyword>
<name>A0A9X2PJK1_9HYPH</name>
<dbReference type="EMBL" id="JANTHZ010000010">
    <property type="protein sequence ID" value="MCS0497265.1"/>
    <property type="molecule type" value="Genomic_DNA"/>
</dbReference>
<evidence type="ECO:0000256" key="3">
    <source>
        <dbReference type="ARBA" id="ARBA00022989"/>
    </source>
</evidence>
<evidence type="ECO:0000256" key="4">
    <source>
        <dbReference type="ARBA" id="ARBA00023136"/>
    </source>
</evidence>
<dbReference type="Gene3D" id="1.20.120.1630">
    <property type="match status" value="1"/>
</dbReference>
<evidence type="ECO:0000313" key="6">
    <source>
        <dbReference type="EMBL" id="MCS0497265.1"/>
    </source>
</evidence>
<proteinExistence type="predicted"/>
<keyword evidence="2 5" id="KW-0812">Transmembrane</keyword>
<dbReference type="AlphaFoldDB" id="A0A9X2PJK1"/>
<comment type="subcellular location">
    <subcellularLocation>
        <location evidence="1">Membrane</location>
        <topology evidence="1">Multi-pass membrane protein</topology>
    </subcellularLocation>
</comment>
<comment type="caution">
    <text evidence="6">The sequence shown here is derived from an EMBL/GenBank/DDBJ whole genome shotgun (WGS) entry which is preliminary data.</text>
</comment>
<feature type="transmembrane region" description="Helical" evidence="5">
    <location>
        <begin position="40"/>
        <end position="59"/>
    </location>
</feature>
<dbReference type="GO" id="GO:0016020">
    <property type="term" value="C:membrane"/>
    <property type="evidence" value="ECO:0007669"/>
    <property type="project" value="UniProtKB-SubCell"/>
</dbReference>
<evidence type="ECO:0000256" key="5">
    <source>
        <dbReference type="SAM" id="Phobius"/>
    </source>
</evidence>
<feature type="transmembrane region" description="Helical" evidence="5">
    <location>
        <begin position="66"/>
        <end position="84"/>
    </location>
</feature>
<sequence length="169" mass="18733">MDAILILGFVTLQRLGELVLSNRNTARLLARGGHEVGRGHYPFMVALHALWLAGLWWLAPGRPVSLVLLVVYGLLQVMRVWVIASLGRRWTTRIIVLPQAPLLRRGPYRFLAHPNYVVVAAEIAVLPLIFGLTGFAVLFSAANALILWVRIRTENAALGIGAARREMRA</sequence>